<name>A0ABU3Z998_9FIRM</name>
<gene>
    <name evidence="1" type="ORF">RVY80_06535</name>
</gene>
<dbReference type="Proteomes" id="UP001272515">
    <property type="component" value="Unassembled WGS sequence"/>
</dbReference>
<dbReference type="InterPro" id="IPR010093">
    <property type="entry name" value="SinI_DNA-bd"/>
</dbReference>
<keyword evidence="2" id="KW-1185">Reference proteome</keyword>
<dbReference type="EMBL" id="JAWJZB010000007">
    <property type="protein sequence ID" value="MDV5088497.1"/>
    <property type="molecule type" value="Genomic_DNA"/>
</dbReference>
<evidence type="ECO:0000313" key="1">
    <source>
        <dbReference type="EMBL" id="MDV5088497.1"/>
    </source>
</evidence>
<accession>A0ABU3Z998</accession>
<organism evidence="1 2">
    <name type="scientific">Veillonella absiana</name>
    <dbReference type="NCBI Taxonomy" id="3079305"/>
    <lineage>
        <taxon>Bacteria</taxon>
        <taxon>Bacillati</taxon>
        <taxon>Bacillota</taxon>
        <taxon>Negativicutes</taxon>
        <taxon>Veillonellales</taxon>
        <taxon>Veillonellaceae</taxon>
        <taxon>Veillonella</taxon>
    </lineage>
</organism>
<reference evidence="1 2" key="1">
    <citation type="submission" date="2023-10" db="EMBL/GenBank/DDBJ databases">
        <title>Veillonella sp. nov., isolated from a pig farm feces dump.</title>
        <authorList>
            <person name="Chang Y.-H."/>
        </authorList>
    </citation>
    <scope>NUCLEOTIDE SEQUENCE [LARGE SCALE GENOMIC DNA]</scope>
    <source>
        <strain evidence="1 2">YH-vei2233</strain>
    </source>
</reference>
<proteinExistence type="predicted"/>
<sequence>MEKSDYVSDKVYITVAEAAQQFFCGRVTEAALYRLAREGQLPTIRVGRRVLIDAHKME</sequence>
<evidence type="ECO:0000313" key="2">
    <source>
        <dbReference type="Proteomes" id="UP001272515"/>
    </source>
</evidence>
<comment type="caution">
    <text evidence="1">The sequence shown here is derived from an EMBL/GenBank/DDBJ whole genome shotgun (WGS) entry which is preliminary data.</text>
</comment>
<dbReference type="NCBIfam" id="TIGR01764">
    <property type="entry name" value="excise"/>
    <property type="match status" value="1"/>
</dbReference>
<protein>
    <submittedName>
        <fullName evidence="1">Helix-turn-helix domain-containing protein</fullName>
    </submittedName>
</protein>
<dbReference type="RefSeq" id="WP_317330011.1">
    <property type="nucleotide sequence ID" value="NZ_JAWJZA010000035.1"/>
</dbReference>